<dbReference type="PANTHER" id="PTHR31585">
    <property type="entry name" value="FOLATE-BIOPTERIN TRANSPORTER 1, CHLOROPLASTIC"/>
    <property type="match status" value="1"/>
</dbReference>
<reference evidence="9" key="4">
    <citation type="journal article" date="2015" name="PLoS ONE">
        <title>Comprehensive Evaluation of Toxoplasma gondii VEG and Neospora caninum LIV Genomes with Tachyzoite Stage Transcriptome and Proteome Defines Novel Transcript Features.</title>
        <authorList>
            <person name="Ramaprasad A."/>
            <person name="Mourier T."/>
            <person name="Naeem R."/>
            <person name="Malas T.B."/>
            <person name="Moussa E."/>
            <person name="Panigrahi A."/>
            <person name="Vermont S.J."/>
            <person name="Otto T.D."/>
            <person name="Wastling J."/>
            <person name="Pain A."/>
        </authorList>
    </citation>
    <scope>NUCLEOTIDE SEQUENCE</scope>
    <source>
        <strain evidence="9">Liverpool</strain>
    </source>
</reference>
<feature type="transmembrane region" description="Helical" evidence="7">
    <location>
        <begin position="347"/>
        <end position="370"/>
    </location>
</feature>
<evidence type="ECO:0000256" key="2">
    <source>
        <dbReference type="ARBA" id="ARBA00022448"/>
    </source>
</evidence>
<reference evidence="10" key="3">
    <citation type="journal article" date="2012" name="PLoS Pathog.">
        <title>Comparative genomics of the apicomplexan parasites Toxoplasma gondii and Neospora caninum: Coccidia differing in host range and transmission strategy.</title>
        <authorList>
            <person name="Reid A.J."/>
            <person name="Vermont S.J."/>
            <person name="Cotton J.A."/>
            <person name="Harris D."/>
            <person name="Hill-Cawthorne G.A."/>
            <person name="Konen-Waisman S."/>
            <person name="Latham S.M."/>
            <person name="Mourier T."/>
            <person name="Norton R."/>
            <person name="Quail M.A."/>
            <person name="Sanders M."/>
            <person name="Shanmugam D."/>
            <person name="Sohal A."/>
            <person name="Wasmuth J.D."/>
            <person name="Brunk B."/>
            <person name="Grigg M.E."/>
            <person name="Howard J.C."/>
            <person name="Parkinson J."/>
            <person name="Roos D.S."/>
            <person name="Trees A.J."/>
            <person name="Berriman M."/>
            <person name="Pain A."/>
            <person name="Wastling J.M."/>
        </authorList>
    </citation>
    <scope>NUCLEOTIDE SEQUENCE [LARGE SCALE GENOMIC DNA]</scope>
    <source>
        <strain evidence="10">Liverpool</strain>
    </source>
</reference>
<name>F0VKK6_NEOCL</name>
<dbReference type="InterPro" id="IPR039309">
    <property type="entry name" value="BT1"/>
</dbReference>
<feature type="transmembrane region" description="Helical" evidence="7">
    <location>
        <begin position="48"/>
        <end position="70"/>
    </location>
</feature>
<dbReference type="GeneID" id="13442538"/>
<feature type="transmembrane region" description="Helical" evidence="7">
    <location>
        <begin position="179"/>
        <end position="197"/>
    </location>
</feature>
<feature type="transmembrane region" description="Helical" evidence="7">
    <location>
        <begin position="309"/>
        <end position="326"/>
    </location>
</feature>
<dbReference type="Pfam" id="PF03092">
    <property type="entry name" value="BT1"/>
    <property type="match status" value="1"/>
</dbReference>
<dbReference type="GO" id="GO:0016020">
    <property type="term" value="C:membrane"/>
    <property type="evidence" value="ECO:0007669"/>
    <property type="project" value="UniProtKB-SubCell"/>
</dbReference>
<keyword evidence="2" id="KW-0813">Transport</keyword>
<dbReference type="Proteomes" id="UP000007494">
    <property type="component" value="Chromosome X"/>
</dbReference>
<dbReference type="EMBL" id="FR823391">
    <property type="protein sequence ID" value="CBZ54607.1"/>
    <property type="molecule type" value="Genomic_DNA"/>
</dbReference>
<evidence type="ECO:0000313" key="9">
    <source>
        <dbReference type="EMBL" id="CEL69321.1"/>
    </source>
</evidence>
<keyword evidence="3 7" id="KW-0812">Transmembrane</keyword>
<evidence type="ECO:0000256" key="5">
    <source>
        <dbReference type="ARBA" id="ARBA00023136"/>
    </source>
</evidence>
<dbReference type="OMA" id="HLRNVLW"/>
<feature type="transmembrane region" description="Helical" evidence="7">
    <location>
        <begin position="278"/>
        <end position="297"/>
    </location>
</feature>
<keyword evidence="10" id="KW-1185">Reference proteome</keyword>
<reference evidence="8" key="1">
    <citation type="submission" date="2011-02" db="EMBL/GenBank/DDBJ databases">
        <authorList>
            <person name="Aslett M."/>
        </authorList>
    </citation>
    <scope>NUCLEOTIDE SEQUENCE</scope>
    <source>
        <strain evidence="8">Liverpool</strain>
    </source>
</reference>
<feature type="transmembrane region" description="Helical" evidence="7">
    <location>
        <begin position="209"/>
        <end position="229"/>
    </location>
</feature>
<dbReference type="EMBL" id="LN714485">
    <property type="protein sequence ID" value="CEL69321.1"/>
    <property type="molecule type" value="Genomic_DNA"/>
</dbReference>
<feature type="region of interest" description="Disordered" evidence="6">
    <location>
        <begin position="464"/>
        <end position="523"/>
    </location>
</feature>
<evidence type="ECO:0000256" key="3">
    <source>
        <dbReference type="ARBA" id="ARBA00022692"/>
    </source>
</evidence>
<reference evidence="8" key="2">
    <citation type="submission" date="2011-03" db="EMBL/GenBank/DDBJ databases">
        <title>Comparative genomics and transcriptomics of Neospora caninum and Toxoplasma gondii.</title>
        <authorList>
            <person name="Reid A.J."/>
            <person name="Sohal A."/>
            <person name="Harris D."/>
            <person name="Quail M."/>
            <person name="Sanders M."/>
            <person name="Berriman M."/>
            <person name="Wastling J.M."/>
            <person name="Pain A."/>
        </authorList>
    </citation>
    <scope>NUCLEOTIDE SEQUENCE</scope>
    <source>
        <strain evidence="8">Liverpool</strain>
    </source>
</reference>
<dbReference type="InParanoid" id="F0VKK6"/>
<evidence type="ECO:0000256" key="4">
    <source>
        <dbReference type="ARBA" id="ARBA00022989"/>
    </source>
</evidence>
<dbReference type="PANTHER" id="PTHR31585:SF51">
    <property type="entry name" value="TRANSPORTER, PUTATIVE-RELATED"/>
    <property type="match status" value="1"/>
</dbReference>
<keyword evidence="5 7" id="KW-0472">Membrane</keyword>
<accession>F0VKK6</accession>
<dbReference type="VEuPathDB" id="ToxoDB:NCLIV_050350"/>
<evidence type="ECO:0000256" key="1">
    <source>
        <dbReference type="ARBA" id="ARBA00004141"/>
    </source>
</evidence>
<feature type="transmembrane region" description="Helical" evidence="7">
    <location>
        <begin position="390"/>
        <end position="411"/>
    </location>
</feature>
<feature type="transmembrane region" description="Helical" evidence="7">
    <location>
        <begin position="249"/>
        <end position="266"/>
    </location>
</feature>
<feature type="transmembrane region" description="Helical" evidence="7">
    <location>
        <begin position="17"/>
        <end position="36"/>
    </location>
</feature>
<evidence type="ECO:0000256" key="7">
    <source>
        <dbReference type="SAM" id="Phobius"/>
    </source>
</evidence>
<dbReference type="OrthoDB" id="754047at2759"/>
<feature type="compositionally biased region" description="Polar residues" evidence="6">
    <location>
        <begin position="511"/>
        <end position="523"/>
    </location>
</feature>
<evidence type="ECO:0000256" key="6">
    <source>
        <dbReference type="SAM" id="MobiDB-lite"/>
    </source>
</evidence>
<organism evidence="8 10">
    <name type="scientific">Neospora caninum (strain Liverpool)</name>
    <dbReference type="NCBI Taxonomy" id="572307"/>
    <lineage>
        <taxon>Eukaryota</taxon>
        <taxon>Sar</taxon>
        <taxon>Alveolata</taxon>
        <taxon>Apicomplexa</taxon>
        <taxon>Conoidasida</taxon>
        <taxon>Coccidia</taxon>
        <taxon>Eucoccidiorida</taxon>
        <taxon>Eimeriorina</taxon>
        <taxon>Sarcocystidae</taxon>
        <taxon>Neospora</taxon>
    </lineage>
</organism>
<feature type="transmembrane region" description="Helical" evidence="7">
    <location>
        <begin position="82"/>
        <end position="102"/>
    </location>
</feature>
<evidence type="ECO:0000313" key="8">
    <source>
        <dbReference type="EMBL" id="CBZ54607.1"/>
    </source>
</evidence>
<dbReference type="RefSeq" id="XP_003884637.1">
    <property type="nucleotide sequence ID" value="XM_003884588.1"/>
</dbReference>
<feature type="compositionally biased region" description="Basic and acidic residues" evidence="6">
    <location>
        <begin position="488"/>
        <end position="510"/>
    </location>
</feature>
<dbReference type="AlphaFoldDB" id="F0VKK6"/>
<dbReference type="eggNOG" id="ENOG502QRK9">
    <property type="taxonomic scope" value="Eukaryota"/>
</dbReference>
<keyword evidence="4 7" id="KW-1133">Transmembrane helix</keyword>
<gene>
    <name evidence="9" type="ORF">BN1204_050350</name>
    <name evidence="8" type="ORF">NCLIV_050350</name>
</gene>
<protein>
    <submittedName>
        <fullName evidence="9">BT1 transmembrane domain-containing protein,putative</fullName>
    </submittedName>
    <submittedName>
        <fullName evidence="8">Putative BT1 transmembrane domain-containing protein</fullName>
    </submittedName>
</protein>
<evidence type="ECO:0000313" key="10">
    <source>
        <dbReference type="Proteomes" id="UP000007494"/>
    </source>
</evidence>
<proteinExistence type="predicted"/>
<comment type="subcellular location">
    <subcellularLocation>
        <location evidence="1">Membrane</location>
        <topology evidence="1">Multi-pass membrane protein</topology>
    </subcellularLocation>
</comment>
<sequence>MGSLSDAVPLGGYRKKYYMILATAAGVLGVCLLAFVSDSFSTEHVWLSSVSVFLICFQLATCELMCAGMYSELMSSNAAVKSDFVIFAFFNYTVGNLFGRGISGFITDATNAQTVYRVALPFAAQVLIPLTLNFIPEKRGSFRVATEKLLENRNMFLMALMVATVSVGLAVVSLTSMEWLAFCYGIFAFVFLSVLLFHTLTPQMARCNLYLFCWAAGNISISGALDYFFTASPVCLPDGPHFDYKYYSTYTALLGTVATLVALWVFHNFLLDWTYVQMAWVTSVVKAVAALFDYIIVRRLNVRAGIPDSAIYFFGDAIVVNLIRTLHNVPGYILTSKLCPRGLEVTAYAILDGISYAGYNIAAQVGAFVISKANVATTEAEGCDFSNLGTLVIATQVAAPILLAPFAFLLLPRVPISAQFPAVVNRAPHDQEHQGALEPGGTVELVEDESHVLHQRVCNRATSDPLVEARGKSRTLPAFRHANSLPTEDTRQPDHSTKDTWDTSATEERNSPTPTTISLHGDG</sequence>
<feature type="transmembrane region" description="Helical" evidence="7">
    <location>
        <begin position="155"/>
        <end position="173"/>
    </location>
</feature>
<feature type="transmembrane region" description="Helical" evidence="7">
    <location>
        <begin position="114"/>
        <end position="135"/>
    </location>
</feature>